<sequence>MREDIIDMIKASGDFVTLKVQPVAELSELSRRSGKDGGEIVLDDSNIKGGTLRRSGSCRFRKQTTRKTFL</sequence>
<dbReference type="EMBL" id="JABFTP020000042">
    <property type="protein sequence ID" value="KAL3271773.1"/>
    <property type="molecule type" value="Genomic_DNA"/>
</dbReference>
<evidence type="ECO:0000313" key="1">
    <source>
        <dbReference type="EMBL" id="KAL3271773.1"/>
    </source>
</evidence>
<proteinExistence type="predicted"/>
<dbReference type="Proteomes" id="UP001516400">
    <property type="component" value="Unassembled WGS sequence"/>
</dbReference>
<accession>A0ABD2MZ54</accession>
<dbReference type="AlphaFoldDB" id="A0ABD2MZ54"/>
<keyword evidence="2" id="KW-1185">Reference proteome</keyword>
<comment type="caution">
    <text evidence="1">The sequence shown here is derived from an EMBL/GenBank/DDBJ whole genome shotgun (WGS) entry which is preliminary data.</text>
</comment>
<protein>
    <submittedName>
        <fullName evidence="1">Uncharacterized protein</fullName>
    </submittedName>
</protein>
<evidence type="ECO:0000313" key="2">
    <source>
        <dbReference type="Proteomes" id="UP001516400"/>
    </source>
</evidence>
<name>A0ABD2MZ54_9CUCU</name>
<organism evidence="1 2">
    <name type="scientific">Cryptolaemus montrouzieri</name>
    <dbReference type="NCBI Taxonomy" id="559131"/>
    <lineage>
        <taxon>Eukaryota</taxon>
        <taxon>Metazoa</taxon>
        <taxon>Ecdysozoa</taxon>
        <taxon>Arthropoda</taxon>
        <taxon>Hexapoda</taxon>
        <taxon>Insecta</taxon>
        <taxon>Pterygota</taxon>
        <taxon>Neoptera</taxon>
        <taxon>Endopterygota</taxon>
        <taxon>Coleoptera</taxon>
        <taxon>Polyphaga</taxon>
        <taxon>Cucujiformia</taxon>
        <taxon>Coccinelloidea</taxon>
        <taxon>Coccinellidae</taxon>
        <taxon>Scymninae</taxon>
        <taxon>Scymnini</taxon>
        <taxon>Cryptolaemus</taxon>
    </lineage>
</organism>
<gene>
    <name evidence="1" type="ORF">HHI36_022243</name>
</gene>
<reference evidence="1 2" key="1">
    <citation type="journal article" date="2021" name="BMC Biol.">
        <title>Horizontally acquired antibacterial genes associated with adaptive radiation of ladybird beetles.</title>
        <authorList>
            <person name="Li H.S."/>
            <person name="Tang X.F."/>
            <person name="Huang Y.H."/>
            <person name="Xu Z.Y."/>
            <person name="Chen M.L."/>
            <person name="Du X.Y."/>
            <person name="Qiu B.Y."/>
            <person name="Chen P.T."/>
            <person name="Zhang W."/>
            <person name="Slipinski A."/>
            <person name="Escalona H.E."/>
            <person name="Waterhouse R.M."/>
            <person name="Zwick A."/>
            <person name="Pang H."/>
        </authorList>
    </citation>
    <scope>NUCLEOTIDE SEQUENCE [LARGE SCALE GENOMIC DNA]</scope>
    <source>
        <strain evidence="1">SYSU2018</strain>
    </source>
</reference>